<dbReference type="PANTHER" id="PTHR11306:SF0">
    <property type="entry name" value="PHOSPHATIDYLGLYCEROL_PHOSPHATIDYLINOSITOL TRANSFER PROTEIN"/>
    <property type="match status" value="1"/>
</dbReference>
<name>A0ABR3GPE9_9PEZI</name>
<evidence type="ECO:0000256" key="3">
    <source>
        <dbReference type="ARBA" id="ARBA00011245"/>
    </source>
</evidence>
<dbReference type="Pfam" id="PF02221">
    <property type="entry name" value="E1_DerP2_DerF2"/>
    <property type="match status" value="1"/>
</dbReference>
<feature type="chain" id="PRO_5045563766" description="Phosphatidylglycerol/phosphatidylinositol transfer protein" evidence="8">
    <location>
        <begin position="20"/>
        <end position="176"/>
    </location>
</feature>
<dbReference type="SUPFAM" id="SSF81296">
    <property type="entry name" value="E set domains"/>
    <property type="match status" value="1"/>
</dbReference>
<evidence type="ECO:0000256" key="1">
    <source>
        <dbReference type="ARBA" id="ARBA00002053"/>
    </source>
</evidence>
<dbReference type="EMBL" id="JBBBZM010000034">
    <property type="protein sequence ID" value="KAL0637466.1"/>
    <property type="molecule type" value="Genomic_DNA"/>
</dbReference>
<dbReference type="Gene3D" id="2.60.40.770">
    <property type="match status" value="1"/>
</dbReference>
<evidence type="ECO:0000259" key="9">
    <source>
        <dbReference type="SMART" id="SM00737"/>
    </source>
</evidence>
<evidence type="ECO:0000256" key="5">
    <source>
        <dbReference type="ARBA" id="ARBA00022448"/>
    </source>
</evidence>
<evidence type="ECO:0000313" key="11">
    <source>
        <dbReference type="Proteomes" id="UP001447188"/>
    </source>
</evidence>
<dbReference type="Proteomes" id="UP001447188">
    <property type="component" value="Unassembled WGS sequence"/>
</dbReference>
<dbReference type="PANTHER" id="PTHR11306">
    <property type="entry name" value="NIEMANN PICK TYPE C2 PROTEIN NPC2-RELATED"/>
    <property type="match status" value="1"/>
</dbReference>
<evidence type="ECO:0000256" key="2">
    <source>
        <dbReference type="ARBA" id="ARBA00006370"/>
    </source>
</evidence>
<organism evidence="10 11">
    <name type="scientific">Discina gigas</name>
    <dbReference type="NCBI Taxonomy" id="1032678"/>
    <lineage>
        <taxon>Eukaryota</taxon>
        <taxon>Fungi</taxon>
        <taxon>Dikarya</taxon>
        <taxon>Ascomycota</taxon>
        <taxon>Pezizomycotina</taxon>
        <taxon>Pezizomycetes</taxon>
        <taxon>Pezizales</taxon>
        <taxon>Discinaceae</taxon>
        <taxon>Discina</taxon>
    </lineage>
</organism>
<evidence type="ECO:0000313" key="10">
    <source>
        <dbReference type="EMBL" id="KAL0637466.1"/>
    </source>
</evidence>
<comment type="subunit">
    <text evidence="3">Monomer.</text>
</comment>
<dbReference type="InterPro" id="IPR033917">
    <property type="entry name" value="ML_PG-PI_TP"/>
</dbReference>
<accession>A0ABR3GPE9</accession>
<keyword evidence="6 8" id="KW-0732">Signal</keyword>
<dbReference type="InterPro" id="IPR039670">
    <property type="entry name" value="NPC2-like"/>
</dbReference>
<comment type="similarity">
    <text evidence="2">Belongs to the NPC2 family.</text>
</comment>
<comment type="caution">
    <text evidence="10">The sequence shown here is derived from an EMBL/GenBank/DDBJ whole genome shotgun (WGS) entry which is preliminary data.</text>
</comment>
<evidence type="ECO:0000256" key="4">
    <source>
        <dbReference type="ARBA" id="ARBA00016056"/>
    </source>
</evidence>
<feature type="domain" description="MD-2-related lipid-recognition" evidence="9">
    <location>
        <begin position="47"/>
        <end position="170"/>
    </location>
</feature>
<feature type="signal peptide" evidence="8">
    <location>
        <begin position="1"/>
        <end position="19"/>
    </location>
</feature>
<gene>
    <name evidence="10" type="primary">NPC2</name>
    <name evidence="10" type="ORF">Q9L58_003521</name>
</gene>
<keyword evidence="5" id="KW-0813">Transport</keyword>
<dbReference type="InterPro" id="IPR003172">
    <property type="entry name" value="ML_dom"/>
</dbReference>
<protein>
    <recommendedName>
        <fullName evidence="4">Phosphatidylglycerol/phosphatidylinositol transfer protein</fullName>
    </recommendedName>
</protein>
<evidence type="ECO:0000256" key="8">
    <source>
        <dbReference type="SAM" id="SignalP"/>
    </source>
</evidence>
<sequence length="176" mass="18659">MKLSATLSALSLFAAFATASNLFQQLASAAVDITASSGSKVPGESPLEYCEDTHNHILELEKINLIPNPPIPGQPLTIEAFGTLTHSISQGAMVEVTVKYGLITIYKSTLDLCDHAKEIDMECPVAPGKLILKKAVDIPKPIPAGKYTVTAKAYIEGSPLIPITCLTAHVAFTVGR</sequence>
<dbReference type="CDD" id="cd00917">
    <property type="entry name" value="PG-PI_TP"/>
    <property type="match status" value="1"/>
</dbReference>
<keyword evidence="7" id="KW-0445">Lipid transport</keyword>
<keyword evidence="11" id="KW-1185">Reference proteome</keyword>
<dbReference type="SMART" id="SM00737">
    <property type="entry name" value="ML"/>
    <property type="match status" value="1"/>
</dbReference>
<proteinExistence type="inferred from homology"/>
<evidence type="ECO:0000256" key="7">
    <source>
        <dbReference type="ARBA" id="ARBA00023055"/>
    </source>
</evidence>
<evidence type="ECO:0000256" key="6">
    <source>
        <dbReference type="ARBA" id="ARBA00022729"/>
    </source>
</evidence>
<reference evidence="10 11" key="1">
    <citation type="submission" date="2024-02" db="EMBL/GenBank/DDBJ databases">
        <title>Discinaceae phylogenomics.</title>
        <authorList>
            <person name="Dirks A.C."/>
            <person name="James T.Y."/>
        </authorList>
    </citation>
    <scope>NUCLEOTIDE SEQUENCE [LARGE SCALE GENOMIC DNA]</scope>
    <source>
        <strain evidence="10 11">ACD0624</strain>
    </source>
</reference>
<comment type="function">
    <text evidence="1">Catalyzes the intermembrane transfer of phosphatidylglycerol and phosphatidylinositol.</text>
</comment>
<dbReference type="InterPro" id="IPR014756">
    <property type="entry name" value="Ig_E-set"/>
</dbReference>